<accession>A0A853C060</accession>
<dbReference type="Pfam" id="PF00106">
    <property type="entry name" value="adh_short"/>
    <property type="match status" value="1"/>
</dbReference>
<name>A0A853C060_9ACTN</name>
<dbReference type="RefSeq" id="WP_179667008.1">
    <property type="nucleotide sequence ID" value="NZ_JACCFP010000001.1"/>
</dbReference>
<proteinExistence type="inferred from homology"/>
<dbReference type="InterPro" id="IPR036291">
    <property type="entry name" value="NAD(P)-bd_dom_sf"/>
</dbReference>
<comment type="caution">
    <text evidence="5">The sequence shown here is derived from an EMBL/GenBank/DDBJ whole genome shotgun (WGS) entry which is preliminary data.</text>
</comment>
<gene>
    <name evidence="5" type="ORF">HNR19_001114</name>
</gene>
<dbReference type="SUPFAM" id="SSF51735">
    <property type="entry name" value="NAD(P)-binding Rossmann-fold domains"/>
    <property type="match status" value="1"/>
</dbReference>
<dbReference type="GO" id="GO:0016020">
    <property type="term" value="C:membrane"/>
    <property type="evidence" value="ECO:0007669"/>
    <property type="project" value="TreeGrafter"/>
</dbReference>
<dbReference type="PRINTS" id="PR00080">
    <property type="entry name" value="SDRFAMILY"/>
</dbReference>
<dbReference type="PRINTS" id="PR00081">
    <property type="entry name" value="GDHRDH"/>
</dbReference>
<organism evidence="5 6">
    <name type="scientific">Nocardioides thalensis</name>
    <dbReference type="NCBI Taxonomy" id="1914755"/>
    <lineage>
        <taxon>Bacteria</taxon>
        <taxon>Bacillati</taxon>
        <taxon>Actinomycetota</taxon>
        <taxon>Actinomycetes</taxon>
        <taxon>Propionibacteriales</taxon>
        <taxon>Nocardioidaceae</taxon>
        <taxon>Nocardioides</taxon>
    </lineage>
</organism>
<dbReference type="InterPro" id="IPR002347">
    <property type="entry name" value="SDR_fam"/>
</dbReference>
<evidence type="ECO:0000256" key="2">
    <source>
        <dbReference type="ARBA" id="ARBA00022857"/>
    </source>
</evidence>
<protein>
    <submittedName>
        <fullName evidence="5">NAD(P)-dependent dehydrogenase (Short-subunit alcohol dehydrogenase family)</fullName>
    </submittedName>
</protein>
<dbReference type="Proteomes" id="UP000530424">
    <property type="component" value="Unassembled WGS sequence"/>
</dbReference>
<evidence type="ECO:0000256" key="1">
    <source>
        <dbReference type="ARBA" id="ARBA00006484"/>
    </source>
</evidence>
<dbReference type="EMBL" id="JACCFP010000001">
    <property type="protein sequence ID" value="NYJ00416.1"/>
    <property type="molecule type" value="Genomic_DNA"/>
</dbReference>
<dbReference type="PANTHER" id="PTHR43490">
    <property type="entry name" value="(+)-NEOMENTHOL DEHYDROGENASE"/>
    <property type="match status" value="1"/>
</dbReference>
<evidence type="ECO:0000256" key="4">
    <source>
        <dbReference type="RuleBase" id="RU000363"/>
    </source>
</evidence>
<comment type="similarity">
    <text evidence="1 4">Belongs to the short-chain dehydrogenases/reductases (SDR) family.</text>
</comment>
<evidence type="ECO:0000313" key="5">
    <source>
        <dbReference type="EMBL" id="NYJ00416.1"/>
    </source>
</evidence>
<reference evidence="5 6" key="1">
    <citation type="submission" date="2020-07" db="EMBL/GenBank/DDBJ databases">
        <title>Sequencing the genomes of 1000 actinobacteria strains.</title>
        <authorList>
            <person name="Klenk H.-P."/>
        </authorList>
    </citation>
    <scope>NUCLEOTIDE SEQUENCE [LARGE SCALE GENOMIC DNA]</scope>
    <source>
        <strain evidence="5 6">DSM 103833</strain>
    </source>
</reference>
<sequence length="243" mass="25525">MKIALVTGGNRGIGLATARRLARDCGQVIITARDAAAGEDAADRLQREGHHVTSLTMDVTDETSVKIAAGIVEERYGHLDVLVNNAGILPEATNAEPAEAVDLEMFRRTFDTNLFGAVAVLEAFLPLLRHSEAGRIVNISTTMGSLTDQTDPRSPYFSLVVPAYQSSKAALNNVTIALAKQLADTPIKVTSVCPGFVRTGLAPAAQDAPLAPEDAAEVVHRAATLPADAASGTFIDADGVVPW</sequence>
<dbReference type="AlphaFoldDB" id="A0A853C060"/>
<keyword evidence="6" id="KW-1185">Reference proteome</keyword>
<keyword evidence="2" id="KW-0521">NADP</keyword>
<evidence type="ECO:0000256" key="3">
    <source>
        <dbReference type="ARBA" id="ARBA00023002"/>
    </source>
</evidence>
<dbReference type="Gene3D" id="3.40.50.720">
    <property type="entry name" value="NAD(P)-binding Rossmann-like Domain"/>
    <property type="match status" value="1"/>
</dbReference>
<evidence type="ECO:0000313" key="6">
    <source>
        <dbReference type="Proteomes" id="UP000530424"/>
    </source>
</evidence>
<keyword evidence="3" id="KW-0560">Oxidoreductase</keyword>
<dbReference type="PANTHER" id="PTHR43490:SF99">
    <property type="entry name" value="SHORT-CHAIN DEHYDROGENASE_REDUCTASE"/>
    <property type="match status" value="1"/>
</dbReference>
<dbReference type="GO" id="GO:0016491">
    <property type="term" value="F:oxidoreductase activity"/>
    <property type="evidence" value="ECO:0007669"/>
    <property type="project" value="UniProtKB-KW"/>
</dbReference>